<proteinExistence type="predicted"/>
<evidence type="ECO:0000313" key="1">
    <source>
        <dbReference type="EMBL" id="KKT37862.1"/>
    </source>
</evidence>
<name>A0A0G1J178_9BACT</name>
<dbReference type="AlphaFoldDB" id="A0A0G1J178"/>
<sequence>MTVDAEVGAGVSDADGVAAEPDSVWCPAITSDMYVELFVTMGFFTDIATQLYS</sequence>
<reference evidence="1 2" key="1">
    <citation type="journal article" date="2015" name="Nature">
        <title>rRNA introns, odd ribosomes, and small enigmatic genomes across a large radiation of phyla.</title>
        <authorList>
            <person name="Brown C.T."/>
            <person name="Hug L.A."/>
            <person name="Thomas B.C."/>
            <person name="Sharon I."/>
            <person name="Castelle C.J."/>
            <person name="Singh A."/>
            <person name="Wilkins M.J."/>
            <person name="Williams K.H."/>
            <person name="Banfield J.F."/>
        </authorList>
    </citation>
    <scope>NUCLEOTIDE SEQUENCE [LARGE SCALE GENOMIC DNA]</scope>
</reference>
<organism evidence="1 2">
    <name type="scientific">Candidatus Gottesmanbacteria bacterium GW2011_GWB1_44_11c</name>
    <dbReference type="NCBI Taxonomy" id="1618447"/>
    <lineage>
        <taxon>Bacteria</taxon>
        <taxon>Candidatus Gottesmaniibacteriota</taxon>
    </lineage>
</organism>
<dbReference type="EMBL" id="LCHM01000017">
    <property type="protein sequence ID" value="KKT37862.1"/>
    <property type="molecule type" value="Genomic_DNA"/>
</dbReference>
<accession>A0A0G1J178</accession>
<evidence type="ECO:0000313" key="2">
    <source>
        <dbReference type="Proteomes" id="UP000034617"/>
    </source>
</evidence>
<comment type="caution">
    <text evidence="1">The sequence shown here is derived from an EMBL/GenBank/DDBJ whole genome shotgun (WGS) entry which is preliminary data.</text>
</comment>
<protein>
    <submittedName>
        <fullName evidence="1">Uncharacterized protein</fullName>
    </submittedName>
</protein>
<dbReference type="Proteomes" id="UP000034617">
    <property type="component" value="Unassembled WGS sequence"/>
</dbReference>
<gene>
    <name evidence="1" type="ORF">UW22_C0017G0015</name>
</gene>